<comment type="caution">
    <text evidence="1">The sequence shown here is derived from an EMBL/GenBank/DDBJ whole genome shotgun (WGS) entry which is preliminary data.</text>
</comment>
<evidence type="ECO:0000313" key="2">
    <source>
        <dbReference type="Proteomes" id="UP001060170"/>
    </source>
</evidence>
<proteinExistence type="predicted"/>
<dbReference type="EMBL" id="CM045881">
    <property type="protein sequence ID" value="KAI7936715.1"/>
    <property type="molecule type" value="Genomic_DNA"/>
</dbReference>
<protein>
    <submittedName>
        <fullName evidence="1">Uncharacterized protein</fullName>
    </submittedName>
</protein>
<reference evidence="1 2" key="3">
    <citation type="journal article" date="2022" name="Microbiol. Spectr.">
        <title>Folding features and dynamics of 3D genome architecture in plant fungal pathogens.</title>
        <authorList>
            <person name="Xia C."/>
        </authorList>
    </citation>
    <scope>NUCLEOTIDE SEQUENCE [LARGE SCALE GENOMIC DNA]</scope>
    <source>
        <strain evidence="1 2">93-210</strain>
    </source>
</reference>
<accession>A0ACC0DP75</accession>
<organism evidence="1 2">
    <name type="scientific">Puccinia striiformis f. sp. tritici</name>
    <dbReference type="NCBI Taxonomy" id="168172"/>
    <lineage>
        <taxon>Eukaryota</taxon>
        <taxon>Fungi</taxon>
        <taxon>Dikarya</taxon>
        <taxon>Basidiomycota</taxon>
        <taxon>Pucciniomycotina</taxon>
        <taxon>Pucciniomycetes</taxon>
        <taxon>Pucciniales</taxon>
        <taxon>Pucciniaceae</taxon>
        <taxon>Puccinia</taxon>
    </lineage>
</organism>
<name>A0ACC0DP75_9BASI</name>
<sequence>MKIINSFQPPHITSLILAIVVTSHQALAATTPAVTPRTCDQYFFLGKTPGVSSLIPDAPPCCLQYAEVTTCRTNASLIVAKWVTNLVSYDSNLVTFCEVAGRTAAIFKNCELLDKQRGKVIPGHKLPMVIPLQYHVEDAGLDVPKQINPMPLEPVSHSQIDIKLPKSHAEL</sequence>
<reference evidence="2" key="2">
    <citation type="journal article" date="2018" name="Mol. Plant Microbe Interact.">
        <title>Genome sequence resources for the wheat stripe rust pathogen (Puccinia striiformis f. sp. tritici) and the barley stripe rust pathogen (Puccinia striiformis f. sp. hordei).</title>
        <authorList>
            <person name="Xia C."/>
            <person name="Wang M."/>
            <person name="Yin C."/>
            <person name="Cornejo O.E."/>
            <person name="Hulbert S.H."/>
            <person name="Chen X."/>
        </authorList>
    </citation>
    <scope>NUCLEOTIDE SEQUENCE [LARGE SCALE GENOMIC DNA]</scope>
    <source>
        <strain evidence="2">93-210</strain>
    </source>
</reference>
<dbReference type="Proteomes" id="UP001060170">
    <property type="component" value="Chromosome 17"/>
</dbReference>
<gene>
    <name evidence="1" type="ORF">MJO28_015614</name>
</gene>
<keyword evidence="2" id="KW-1185">Reference proteome</keyword>
<evidence type="ECO:0000313" key="1">
    <source>
        <dbReference type="EMBL" id="KAI7936715.1"/>
    </source>
</evidence>
<reference evidence="2" key="1">
    <citation type="journal article" date="2018" name="BMC Genomics">
        <title>Genomic insights into host adaptation between the wheat stripe rust pathogen (Puccinia striiformis f. sp. tritici) and the barley stripe rust pathogen (Puccinia striiformis f. sp. hordei).</title>
        <authorList>
            <person name="Xia C."/>
            <person name="Wang M."/>
            <person name="Yin C."/>
            <person name="Cornejo O.E."/>
            <person name="Hulbert S.H."/>
            <person name="Chen X."/>
        </authorList>
    </citation>
    <scope>NUCLEOTIDE SEQUENCE [LARGE SCALE GENOMIC DNA]</scope>
    <source>
        <strain evidence="2">93-210</strain>
    </source>
</reference>